<reference evidence="4 5" key="1">
    <citation type="submission" date="2022-08" db="EMBL/GenBank/DDBJ databases">
        <title>Proteogenomics of the novel Dehalobacterium formicoaceticum strain EZ94 highlights a key role of methyltransferases during anaerobic dichloromethane degradation.</title>
        <authorList>
            <person name="Wasmund K."/>
        </authorList>
    </citation>
    <scope>NUCLEOTIDE SEQUENCE [LARGE SCALE GENOMIC DNA]</scope>
    <source>
        <strain evidence="4 5">EZ94</strain>
    </source>
</reference>
<dbReference type="EMBL" id="JANPWE010000004">
    <property type="protein sequence ID" value="MCR6545915.1"/>
    <property type="molecule type" value="Genomic_DNA"/>
</dbReference>
<dbReference type="InterPro" id="IPR025194">
    <property type="entry name" value="RodZ-like_C"/>
</dbReference>
<dbReference type="Pfam" id="PF13464">
    <property type="entry name" value="RodZ_C"/>
    <property type="match status" value="1"/>
</dbReference>
<dbReference type="InterPro" id="IPR010982">
    <property type="entry name" value="Lambda_DNA-bd_dom_sf"/>
</dbReference>
<dbReference type="Proteomes" id="UP001524944">
    <property type="component" value="Unassembled WGS sequence"/>
</dbReference>
<keyword evidence="2" id="KW-0812">Transmembrane</keyword>
<evidence type="ECO:0000313" key="4">
    <source>
        <dbReference type="EMBL" id="MCR6545915.1"/>
    </source>
</evidence>
<proteinExistence type="predicted"/>
<evidence type="ECO:0000256" key="2">
    <source>
        <dbReference type="SAM" id="Phobius"/>
    </source>
</evidence>
<sequence>MDDIGEKLRVTREAKHISLREAEDNTKIRMKYLIALEANDFDALPGRAYLIGFLRTYARFLGLNDEELVHILKTNLPTEVHREEGKGRVGQKKIKIRVKKPRLLFLIGVLLGIFLLGGIVSAFLGDQNSDLPKDGISGSESSDGQEPQKIPNGQNSLDKNPETSALVGTTENNTGINPETEINGVSVTVIVREDSCWIGVTIDGKKDYQGTLTAGDNRTFAGQEKIVIKYGNAGVVETITNGDRIYPVGAKNQVLTKEYPERN</sequence>
<dbReference type="RefSeq" id="WP_089611270.1">
    <property type="nucleotide sequence ID" value="NZ_CP022121.1"/>
</dbReference>
<gene>
    <name evidence="4" type="ORF">NVS47_10395</name>
</gene>
<comment type="caution">
    <text evidence="4">The sequence shown here is derived from an EMBL/GenBank/DDBJ whole genome shotgun (WGS) entry which is preliminary data.</text>
</comment>
<feature type="transmembrane region" description="Helical" evidence="2">
    <location>
        <begin position="103"/>
        <end position="124"/>
    </location>
</feature>
<feature type="domain" description="Cytoskeleton protein RodZ-like C-terminal" evidence="3">
    <location>
        <begin position="193"/>
        <end position="254"/>
    </location>
</feature>
<dbReference type="Gene3D" id="1.10.260.40">
    <property type="entry name" value="lambda repressor-like DNA-binding domains"/>
    <property type="match status" value="1"/>
</dbReference>
<keyword evidence="5" id="KW-1185">Reference proteome</keyword>
<feature type="region of interest" description="Disordered" evidence="1">
    <location>
        <begin position="133"/>
        <end position="179"/>
    </location>
</feature>
<dbReference type="Pfam" id="PF13413">
    <property type="entry name" value="HTH_25"/>
    <property type="match status" value="1"/>
</dbReference>
<accession>A0ABT1Y4W1</accession>
<feature type="compositionally biased region" description="Polar residues" evidence="1">
    <location>
        <begin position="138"/>
        <end position="177"/>
    </location>
</feature>
<evidence type="ECO:0000259" key="3">
    <source>
        <dbReference type="Pfam" id="PF13464"/>
    </source>
</evidence>
<evidence type="ECO:0000256" key="1">
    <source>
        <dbReference type="SAM" id="MobiDB-lite"/>
    </source>
</evidence>
<dbReference type="InterPro" id="IPR050400">
    <property type="entry name" value="Bact_Cytoskel_RodZ"/>
</dbReference>
<organism evidence="4 5">
    <name type="scientific">Dehalobacterium formicoaceticum</name>
    <dbReference type="NCBI Taxonomy" id="51515"/>
    <lineage>
        <taxon>Bacteria</taxon>
        <taxon>Bacillati</taxon>
        <taxon>Bacillota</taxon>
        <taxon>Clostridia</taxon>
        <taxon>Eubacteriales</taxon>
        <taxon>Peptococcaceae</taxon>
        <taxon>Dehalobacterium</taxon>
    </lineage>
</organism>
<keyword evidence="2" id="KW-0472">Membrane</keyword>
<keyword evidence="2" id="KW-1133">Transmembrane helix</keyword>
<evidence type="ECO:0000313" key="5">
    <source>
        <dbReference type="Proteomes" id="UP001524944"/>
    </source>
</evidence>
<protein>
    <submittedName>
        <fullName evidence="4">DUF4115 domain-containing protein</fullName>
    </submittedName>
</protein>
<dbReference type="PANTHER" id="PTHR34475:SF1">
    <property type="entry name" value="CYTOSKELETON PROTEIN RODZ"/>
    <property type="match status" value="1"/>
</dbReference>
<dbReference type="PANTHER" id="PTHR34475">
    <property type="match status" value="1"/>
</dbReference>
<name>A0ABT1Y4W1_9FIRM</name>